<protein>
    <submittedName>
        <fullName evidence="1">Uncharacterized protein</fullName>
    </submittedName>
</protein>
<accession>A0A7K0EJX0</accession>
<comment type="caution">
    <text evidence="1">The sequence shown here is derived from an EMBL/GenBank/DDBJ whole genome shotgun (WGS) entry which is preliminary data.</text>
</comment>
<gene>
    <name evidence="1" type="ORF">GJJ30_10610</name>
</gene>
<reference evidence="1 2" key="1">
    <citation type="journal article" date="2018" name="Antonie Van Leeuwenhoek">
        <title>Larkinella terrae sp. nov., isolated from soil on Jeju Island, South Korea.</title>
        <authorList>
            <person name="Ten L.N."/>
            <person name="Jeon J."/>
            <person name="Park S.J."/>
            <person name="Park S."/>
            <person name="Lee S.Y."/>
            <person name="Kim M.K."/>
            <person name="Jung H.Y."/>
        </authorList>
    </citation>
    <scope>NUCLEOTIDE SEQUENCE [LARGE SCALE GENOMIC DNA]</scope>
    <source>
        <strain evidence="1 2">KCTC 52001</strain>
    </source>
</reference>
<keyword evidence="2" id="KW-1185">Reference proteome</keyword>
<sequence>MMKPIDWPRILADPDDFAQHLPRLDERLNWDALCELCEVDPYKLAGFDRQLMVLIRDFYQMVKRREWEMASAMYDEIVATRERLLKNIGATELKPQLV</sequence>
<evidence type="ECO:0000313" key="2">
    <source>
        <dbReference type="Proteomes" id="UP000441754"/>
    </source>
</evidence>
<dbReference type="Proteomes" id="UP000441754">
    <property type="component" value="Unassembled WGS sequence"/>
</dbReference>
<dbReference type="RefSeq" id="WP_154175130.1">
    <property type="nucleotide sequence ID" value="NZ_WJXZ01000006.1"/>
</dbReference>
<organism evidence="1 2">
    <name type="scientific">Larkinella terrae</name>
    <dbReference type="NCBI Taxonomy" id="2025311"/>
    <lineage>
        <taxon>Bacteria</taxon>
        <taxon>Pseudomonadati</taxon>
        <taxon>Bacteroidota</taxon>
        <taxon>Cytophagia</taxon>
        <taxon>Cytophagales</taxon>
        <taxon>Spirosomataceae</taxon>
        <taxon>Larkinella</taxon>
    </lineage>
</organism>
<name>A0A7K0EJX0_9BACT</name>
<dbReference type="EMBL" id="WJXZ01000006">
    <property type="protein sequence ID" value="MRS61738.1"/>
    <property type="molecule type" value="Genomic_DNA"/>
</dbReference>
<dbReference type="AlphaFoldDB" id="A0A7K0EJX0"/>
<proteinExistence type="predicted"/>
<evidence type="ECO:0000313" key="1">
    <source>
        <dbReference type="EMBL" id="MRS61738.1"/>
    </source>
</evidence>